<evidence type="ECO:0000313" key="3">
    <source>
        <dbReference type="EMBL" id="KAF4677401.1"/>
    </source>
</evidence>
<sequence>MKERNLAHFNEKAAEDADKLWREKCTGEASKAAAADFLKTSFKVGSVRADTVNYKDADRVFRSPDVPPAMVSFKQAVKNSVRPRILDTLPKPWDISVKADEKPVRKDLRRQLLMVRAGLMDQPLWYPRSKHKDMSPAEFSSSLTRKERDTIRHVGMVTGKGPVGSLTKRWFSLVDEKGASQHSVNPEDDFVGSWDISSSTCHPADVKARVRAFVEAEKRRVRMNGDVDVHVNRKTYRNPEEHFAEFQELVREKKRQYADIRGEFIRELRVEFPHASLMRLEAMARRLLDEKLLSDEKLPLVMSAPATGGGDAGDLAYYQEQLSQVKSLLDQDPENAEIKEIYEQLKDTVNILEESEKQKETVLAMGAEIEKERLAAAAALEAEKSKAAAEGSAAASSSTAQAAARRSHLVGRTCEVFYENKWFNAEITGVRIDDLGTERCAVRFIGFDQRREYKVQDVALLKPPRPQEAPVGSVVQAIWAQDGLWYQCTILEHTVKGYKVIFEEDPGQTPEEVNIDQIRLIAREAQAKKATVGEKEYITPAGYRIPEKYKVDPKVDSEASIEAKRRKIHQLKTQQREEMKDKESKQSQVSWQKFAKKQAHRAHKHNYIQTSNVHKPIGK</sequence>
<feature type="domain" description="Tudor" evidence="2">
    <location>
        <begin position="467"/>
        <end position="526"/>
    </location>
</feature>
<feature type="compositionally biased region" description="Basic residues" evidence="1">
    <location>
        <begin position="594"/>
        <end position="606"/>
    </location>
</feature>
<feature type="compositionally biased region" description="Basic and acidic residues" evidence="1">
    <location>
        <begin position="574"/>
        <end position="585"/>
    </location>
</feature>
<dbReference type="AlphaFoldDB" id="A0A7J6N389"/>
<dbReference type="Proteomes" id="UP000541610">
    <property type="component" value="Unassembled WGS sequence"/>
</dbReference>
<dbReference type="OrthoDB" id="79171at2759"/>
<protein>
    <submittedName>
        <fullName evidence="3">Survival of motor neuron--splicing factor 30</fullName>
    </submittedName>
</protein>
<proteinExistence type="predicted"/>
<reference evidence="3 4" key="1">
    <citation type="submission" date="2020-04" db="EMBL/GenBank/DDBJ databases">
        <title>Perkinsus olseni comparative genomics.</title>
        <authorList>
            <person name="Bogema D.R."/>
        </authorList>
    </citation>
    <scope>NUCLEOTIDE SEQUENCE [LARGE SCALE GENOMIC DNA]</scope>
    <source>
        <strain evidence="3">00978-12</strain>
    </source>
</reference>
<accession>A0A7J6N389</accession>
<evidence type="ECO:0000256" key="1">
    <source>
        <dbReference type="SAM" id="MobiDB-lite"/>
    </source>
</evidence>
<gene>
    <name evidence="3" type="primary">SMNDC1_4</name>
    <name evidence="3" type="ORF">FOZ60_017356</name>
</gene>
<dbReference type="CDD" id="cd04508">
    <property type="entry name" value="Tudor_SF"/>
    <property type="match status" value="1"/>
</dbReference>
<feature type="domain" description="Tudor" evidence="2">
    <location>
        <begin position="406"/>
        <end position="466"/>
    </location>
</feature>
<organism evidence="3 4">
    <name type="scientific">Perkinsus olseni</name>
    <name type="common">Perkinsus atlanticus</name>
    <dbReference type="NCBI Taxonomy" id="32597"/>
    <lineage>
        <taxon>Eukaryota</taxon>
        <taxon>Sar</taxon>
        <taxon>Alveolata</taxon>
        <taxon>Perkinsozoa</taxon>
        <taxon>Perkinsea</taxon>
        <taxon>Perkinsida</taxon>
        <taxon>Perkinsidae</taxon>
        <taxon>Perkinsus</taxon>
    </lineage>
</organism>
<evidence type="ECO:0000259" key="2">
    <source>
        <dbReference type="SMART" id="SM00333"/>
    </source>
</evidence>
<evidence type="ECO:0000313" key="4">
    <source>
        <dbReference type="Proteomes" id="UP000541610"/>
    </source>
</evidence>
<dbReference type="EMBL" id="JABANP010000984">
    <property type="protein sequence ID" value="KAF4677401.1"/>
    <property type="molecule type" value="Genomic_DNA"/>
</dbReference>
<feature type="region of interest" description="Disordered" evidence="1">
    <location>
        <begin position="570"/>
        <end position="619"/>
    </location>
</feature>
<name>A0A7J6N389_PEROL</name>
<dbReference type="SMART" id="SM00333">
    <property type="entry name" value="TUDOR"/>
    <property type="match status" value="2"/>
</dbReference>
<comment type="caution">
    <text evidence="3">The sequence shown here is derived from an EMBL/GenBank/DDBJ whole genome shotgun (WGS) entry which is preliminary data.</text>
</comment>
<dbReference type="InterPro" id="IPR002999">
    <property type="entry name" value="Tudor"/>
</dbReference>